<dbReference type="InterPro" id="IPR036236">
    <property type="entry name" value="Znf_C2H2_sf"/>
</dbReference>
<dbReference type="PROSITE" id="PS50157">
    <property type="entry name" value="ZINC_FINGER_C2H2_2"/>
    <property type="match status" value="3"/>
</dbReference>
<dbReference type="SMART" id="SM00355">
    <property type="entry name" value="ZnF_C2H2"/>
    <property type="match status" value="3"/>
</dbReference>
<dbReference type="PROSITE" id="PS00028">
    <property type="entry name" value="ZINC_FINGER_C2H2_1"/>
    <property type="match status" value="3"/>
</dbReference>
<dbReference type="Proteomes" id="UP000187209">
    <property type="component" value="Unassembled WGS sequence"/>
</dbReference>
<accession>A0A1R2BKZ6</accession>
<reference evidence="7 8" key="1">
    <citation type="submission" date="2016-11" db="EMBL/GenBank/DDBJ databases">
        <title>The macronuclear genome of Stentor coeruleus: a giant cell with tiny introns.</title>
        <authorList>
            <person name="Slabodnick M."/>
            <person name="Ruby J.G."/>
            <person name="Reiff S.B."/>
            <person name="Swart E.C."/>
            <person name="Gosai S."/>
            <person name="Prabakaran S."/>
            <person name="Witkowska E."/>
            <person name="Larue G.E."/>
            <person name="Fisher S."/>
            <person name="Freeman R.M."/>
            <person name="Gunawardena J."/>
            <person name="Chu W."/>
            <person name="Stover N.A."/>
            <person name="Gregory B.D."/>
            <person name="Nowacki M."/>
            <person name="Derisi J."/>
            <person name="Roy S.W."/>
            <person name="Marshall W.F."/>
            <person name="Sood P."/>
        </authorList>
    </citation>
    <scope>NUCLEOTIDE SEQUENCE [LARGE SCALE GENOMIC DNA]</scope>
    <source>
        <strain evidence="7">WM001</strain>
    </source>
</reference>
<feature type="domain" description="C2H2-type" evidence="6">
    <location>
        <begin position="43"/>
        <end position="70"/>
    </location>
</feature>
<dbReference type="OrthoDB" id="372803at2759"/>
<evidence type="ECO:0000256" key="1">
    <source>
        <dbReference type="ARBA" id="ARBA00022723"/>
    </source>
</evidence>
<feature type="domain" description="C2H2-type" evidence="6">
    <location>
        <begin position="12"/>
        <end position="42"/>
    </location>
</feature>
<dbReference type="FunFam" id="3.30.160.60:FF:000706">
    <property type="entry name" value="Zinc finger protein"/>
    <property type="match status" value="1"/>
</dbReference>
<dbReference type="GO" id="GO:0008270">
    <property type="term" value="F:zinc ion binding"/>
    <property type="evidence" value="ECO:0007669"/>
    <property type="project" value="UniProtKB-KW"/>
</dbReference>
<evidence type="ECO:0000256" key="5">
    <source>
        <dbReference type="PROSITE-ProRule" id="PRU00042"/>
    </source>
</evidence>
<dbReference type="PANTHER" id="PTHR23235:SF120">
    <property type="entry name" value="KRUPPEL-LIKE FACTOR 15"/>
    <property type="match status" value="1"/>
</dbReference>
<dbReference type="InterPro" id="IPR013087">
    <property type="entry name" value="Znf_C2H2_type"/>
</dbReference>
<dbReference type="SUPFAM" id="SSF57667">
    <property type="entry name" value="beta-beta-alpha zinc fingers"/>
    <property type="match status" value="2"/>
</dbReference>
<evidence type="ECO:0000256" key="3">
    <source>
        <dbReference type="ARBA" id="ARBA00022771"/>
    </source>
</evidence>
<gene>
    <name evidence="7" type="ORF">SteCoe_22950</name>
</gene>
<organism evidence="7 8">
    <name type="scientific">Stentor coeruleus</name>
    <dbReference type="NCBI Taxonomy" id="5963"/>
    <lineage>
        <taxon>Eukaryota</taxon>
        <taxon>Sar</taxon>
        <taxon>Alveolata</taxon>
        <taxon>Ciliophora</taxon>
        <taxon>Postciliodesmatophora</taxon>
        <taxon>Heterotrichea</taxon>
        <taxon>Heterotrichida</taxon>
        <taxon>Stentoridae</taxon>
        <taxon>Stentor</taxon>
    </lineage>
</organism>
<keyword evidence="4" id="KW-0862">Zinc</keyword>
<dbReference type="GO" id="GO:0000978">
    <property type="term" value="F:RNA polymerase II cis-regulatory region sequence-specific DNA binding"/>
    <property type="evidence" value="ECO:0007669"/>
    <property type="project" value="TreeGrafter"/>
</dbReference>
<dbReference type="GO" id="GO:0000981">
    <property type="term" value="F:DNA-binding transcription factor activity, RNA polymerase II-specific"/>
    <property type="evidence" value="ECO:0007669"/>
    <property type="project" value="TreeGrafter"/>
</dbReference>
<evidence type="ECO:0000313" key="7">
    <source>
        <dbReference type="EMBL" id="OMJ77472.1"/>
    </source>
</evidence>
<keyword evidence="8" id="KW-1185">Reference proteome</keyword>
<evidence type="ECO:0000313" key="8">
    <source>
        <dbReference type="Proteomes" id="UP000187209"/>
    </source>
</evidence>
<evidence type="ECO:0000256" key="4">
    <source>
        <dbReference type="ARBA" id="ARBA00022833"/>
    </source>
</evidence>
<dbReference type="Pfam" id="PF00096">
    <property type="entry name" value="zf-C2H2"/>
    <property type="match status" value="3"/>
</dbReference>
<evidence type="ECO:0000256" key="2">
    <source>
        <dbReference type="ARBA" id="ARBA00022737"/>
    </source>
</evidence>
<proteinExistence type="predicted"/>
<comment type="caution">
    <text evidence="7">The sequence shown here is derived from an EMBL/GenBank/DDBJ whole genome shotgun (WGS) entry which is preliminary data.</text>
</comment>
<keyword evidence="3 5" id="KW-0863">Zinc-finger</keyword>
<dbReference type="AlphaFoldDB" id="A0A1R2BKZ6"/>
<name>A0A1R2BKZ6_9CILI</name>
<dbReference type="Gene3D" id="3.30.160.60">
    <property type="entry name" value="Classic Zinc Finger"/>
    <property type="match status" value="3"/>
</dbReference>
<keyword evidence="2" id="KW-0677">Repeat</keyword>
<dbReference type="EMBL" id="MPUH01000574">
    <property type="protein sequence ID" value="OMJ77472.1"/>
    <property type="molecule type" value="Genomic_DNA"/>
</dbReference>
<protein>
    <recommendedName>
        <fullName evidence="6">C2H2-type domain-containing protein</fullName>
    </recommendedName>
</protein>
<sequence>MEPLEEFRVRVYCCMYQGCYKEYQTKYNLIRHINVNHLKKKIGKCSICNKEFIDYENLKEHLNIHSNIKPYSCTVCGKSYRNKCMLTRHKRDHEFKGVENNLAAD</sequence>
<feature type="domain" description="C2H2-type" evidence="6">
    <location>
        <begin position="71"/>
        <end position="93"/>
    </location>
</feature>
<evidence type="ECO:0000259" key="6">
    <source>
        <dbReference type="PROSITE" id="PS50157"/>
    </source>
</evidence>
<keyword evidence="1" id="KW-0479">Metal-binding</keyword>
<dbReference type="PANTHER" id="PTHR23235">
    <property type="entry name" value="KRUEPPEL-LIKE TRANSCRIPTION FACTOR"/>
    <property type="match status" value="1"/>
</dbReference>